<feature type="transmembrane region" description="Helical" evidence="1">
    <location>
        <begin position="12"/>
        <end position="36"/>
    </location>
</feature>
<dbReference type="Proteomes" id="UP000015520">
    <property type="component" value="Unassembled WGS sequence"/>
</dbReference>
<evidence type="ECO:0000313" key="3">
    <source>
        <dbReference type="Proteomes" id="UP000015520"/>
    </source>
</evidence>
<keyword evidence="1" id="KW-0472">Membrane</keyword>
<sequence>MILIEITDFALINYFASIFINLTALIAPLFGALALLRH</sequence>
<keyword evidence="1" id="KW-0812">Transmembrane</keyword>
<reference evidence="2 3" key="1">
    <citation type="submission" date="2013-07" db="EMBL/GenBank/DDBJ databases">
        <title>Sulfurimonas hongkongensis AST-10 Genome Sequencing.</title>
        <authorList>
            <person name="Cai L."/>
            <person name="Zhang T."/>
        </authorList>
    </citation>
    <scope>NUCLEOTIDE SEQUENCE [LARGE SCALE GENOMIC DNA]</scope>
    <source>
        <strain evidence="2 3">AST-10</strain>
    </source>
</reference>
<evidence type="ECO:0000313" key="2">
    <source>
        <dbReference type="EMBL" id="EQB39628.1"/>
    </source>
</evidence>
<gene>
    <name evidence="2" type="ORF">M947_06440</name>
</gene>
<dbReference type="PATRIC" id="fig|1172190.3.peg.1249"/>
<evidence type="ECO:0000256" key="1">
    <source>
        <dbReference type="SAM" id="Phobius"/>
    </source>
</evidence>
<protein>
    <submittedName>
        <fullName evidence="2">Uncharacterized protein</fullName>
    </submittedName>
</protein>
<keyword evidence="3" id="KW-1185">Reference proteome</keyword>
<keyword evidence="1" id="KW-1133">Transmembrane helix</keyword>
<accession>T0L1J5</accession>
<dbReference type="EMBL" id="AUPZ01000007">
    <property type="protein sequence ID" value="EQB39628.1"/>
    <property type="molecule type" value="Genomic_DNA"/>
</dbReference>
<organism evidence="2 3">
    <name type="scientific">Sulfurimonas hongkongensis</name>
    <dbReference type="NCBI Taxonomy" id="1172190"/>
    <lineage>
        <taxon>Bacteria</taxon>
        <taxon>Pseudomonadati</taxon>
        <taxon>Campylobacterota</taxon>
        <taxon>Epsilonproteobacteria</taxon>
        <taxon>Campylobacterales</taxon>
        <taxon>Sulfurimonadaceae</taxon>
        <taxon>Sulfurimonas</taxon>
    </lineage>
</organism>
<dbReference type="AlphaFoldDB" id="T0L1J5"/>
<proteinExistence type="predicted"/>
<comment type="caution">
    <text evidence="2">The sequence shown here is derived from an EMBL/GenBank/DDBJ whole genome shotgun (WGS) entry which is preliminary data.</text>
</comment>
<name>T0L1J5_9BACT</name>